<dbReference type="AlphaFoldDB" id="A0A8S4P9X7"/>
<feature type="signal peptide" evidence="1">
    <location>
        <begin position="1"/>
        <end position="16"/>
    </location>
</feature>
<evidence type="ECO:0000256" key="1">
    <source>
        <dbReference type="SAM" id="SignalP"/>
    </source>
</evidence>
<dbReference type="Proteomes" id="UP000749559">
    <property type="component" value="Unassembled WGS sequence"/>
</dbReference>
<gene>
    <name evidence="2" type="ORF">OFUS_LOCUS15231</name>
</gene>
<keyword evidence="1" id="KW-0732">Signal</keyword>
<organism evidence="2 3">
    <name type="scientific">Owenia fusiformis</name>
    <name type="common">Polychaete worm</name>
    <dbReference type="NCBI Taxonomy" id="6347"/>
    <lineage>
        <taxon>Eukaryota</taxon>
        <taxon>Metazoa</taxon>
        <taxon>Spiralia</taxon>
        <taxon>Lophotrochozoa</taxon>
        <taxon>Annelida</taxon>
        <taxon>Polychaeta</taxon>
        <taxon>Sedentaria</taxon>
        <taxon>Canalipalpata</taxon>
        <taxon>Sabellida</taxon>
        <taxon>Oweniida</taxon>
        <taxon>Oweniidae</taxon>
        <taxon>Owenia</taxon>
    </lineage>
</organism>
<feature type="chain" id="PRO_5035832591" evidence="1">
    <location>
        <begin position="17"/>
        <end position="248"/>
    </location>
</feature>
<dbReference type="EMBL" id="CAIIXF020000007">
    <property type="protein sequence ID" value="CAH1789959.1"/>
    <property type="molecule type" value="Genomic_DNA"/>
</dbReference>
<evidence type="ECO:0000313" key="3">
    <source>
        <dbReference type="Proteomes" id="UP000749559"/>
    </source>
</evidence>
<accession>A0A8S4P9X7</accession>
<proteinExistence type="predicted"/>
<sequence>MLTLVVFVAGLTAVLAEGYGSRCFDCNYAPSGYSYQSDYWKRSTTAGYEGCALANYDDADNLDKWTCKSGRCFIRRDKNGLVYRGCADEENLPLGVNSYSGCQYVAGSQWYFCKGDLCNKGQIGDYGHCDYKPSYHSHSYNPCDGKCYGNPSGLFKDNYNPYGFIQCGCDYKYDAYSKTSKACICCKPLHVKCPKGTAFNDYAKVCDTASYTAPAPAYQAPAYHAPAYPSYQAPAYPSYQAPAYPSYH</sequence>
<keyword evidence="3" id="KW-1185">Reference proteome</keyword>
<reference evidence="2" key="1">
    <citation type="submission" date="2022-03" db="EMBL/GenBank/DDBJ databases">
        <authorList>
            <person name="Martin C."/>
        </authorList>
    </citation>
    <scope>NUCLEOTIDE SEQUENCE</scope>
</reference>
<name>A0A8S4P9X7_OWEFU</name>
<protein>
    <submittedName>
        <fullName evidence="2">Uncharacterized protein</fullName>
    </submittedName>
</protein>
<dbReference type="OrthoDB" id="6315753at2759"/>
<comment type="caution">
    <text evidence="2">The sequence shown here is derived from an EMBL/GenBank/DDBJ whole genome shotgun (WGS) entry which is preliminary data.</text>
</comment>
<evidence type="ECO:0000313" key="2">
    <source>
        <dbReference type="EMBL" id="CAH1789959.1"/>
    </source>
</evidence>